<reference evidence="2" key="1">
    <citation type="submission" date="2016-10" db="EMBL/GenBank/DDBJ databases">
        <authorList>
            <person name="Varghese N."/>
            <person name="Submissions S."/>
        </authorList>
    </citation>
    <scope>NUCLEOTIDE SEQUENCE [LARGE SCALE GENOMIC DNA]</scope>
    <source>
        <strain evidence="2">IBRC-M 10403</strain>
    </source>
</reference>
<sequence>MSSDAKGLRTHPIQELFWTRTGLLLLILLVVSGASMWVSSGLAAGTGKTLLTTLSTGTMVSAVVGFGQTLITTSATRRAMVTPLIEESRRALHELSAEYRSLNSEFFPTHVFEATTDPDPVFNALMMADLRDSRQFLFRGFSGRYAAVRLLLSHAEWEVRAVVADPCERTAISGRARYLARHQGADADYEKIQATLHEEIRIGLVGLYLARSRCTSVDVTVIGDPPLDRVELFDDSVWITLYSAVAGAPTLYPRTLRFSEGSFIYDMQRAEFARLRAARDARRFVLTPDTSREEFLAHFAKVTGATLSEEQFRELEGKFHAFRQEFSAKAQLGS</sequence>
<dbReference type="RefSeq" id="WP_091447339.1">
    <property type="nucleotide sequence ID" value="NZ_FMZZ01000001.1"/>
</dbReference>
<gene>
    <name evidence="1" type="ORF">SAMN05216174_101295</name>
</gene>
<proteinExistence type="predicted"/>
<evidence type="ECO:0000313" key="1">
    <source>
        <dbReference type="EMBL" id="SDC15229.1"/>
    </source>
</evidence>
<dbReference type="AlphaFoldDB" id="A0A1G6J982"/>
<dbReference type="Proteomes" id="UP000199501">
    <property type="component" value="Unassembled WGS sequence"/>
</dbReference>
<protein>
    <submittedName>
        <fullName evidence="1">Uncharacterized protein</fullName>
    </submittedName>
</protein>
<dbReference type="OrthoDB" id="3657699at2"/>
<dbReference type="STRING" id="1271860.SAMN05216174_101295"/>
<name>A0A1G6J982_9PSEU</name>
<organism evidence="1 2">
    <name type="scientific">Actinokineospora iranica</name>
    <dbReference type="NCBI Taxonomy" id="1271860"/>
    <lineage>
        <taxon>Bacteria</taxon>
        <taxon>Bacillati</taxon>
        <taxon>Actinomycetota</taxon>
        <taxon>Actinomycetes</taxon>
        <taxon>Pseudonocardiales</taxon>
        <taxon>Pseudonocardiaceae</taxon>
        <taxon>Actinokineospora</taxon>
    </lineage>
</organism>
<evidence type="ECO:0000313" key="2">
    <source>
        <dbReference type="Proteomes" id="UP000199501"/>
    </source>
</evidence>
<keyword evidence="2" id="KW-1185">Reference proteome</keyword>
<dbReference type="EMBL" id="FMZZ01000001">
    <property type="protein sequence ID" value="SDC15229.1"/>
    <property type="molecule type" value="Genomic_DNA"/>
</dbReference>
<accession>A0A1G6J982</accession>